<organism evidence="1 2">
    <name type="scientific">Catharanthus roseus</name>
    <name type="common">Madagascar periwinkle</name>
    <name type="synonym">Vinca rosea</name>
    <dbReference type="NCBI Taxonomy" id="4058"/>
    <lineage>
        <taxon>Eukaryota</taxon>
        <taxon>Viridiplantae</taxon>
        <taxon>Streptophyta</taxon>
        <taxon>Embryophyta</taxon>
        <taxon>Tracheophyta</taxon>
        <taxon>Spermatophyta</taxon>
        <taxon>Magnoliopsida</taxon>
        <taxon>eudicotyledons</taxon>
        <taxon>Gunneridae</taxon>
        <taxon>Pentapetalae</taxon>
        <taxon>asterids</taxon>
        <taxon>lamiids</taxon>
        <taxon>Gentianales</taxon>
        <taxon>Apocynaceae</taxon>
        <taxon>Rauvolfioideae</taxon>
        <taxon>Vinceae</taxon>
        <taxon>Catharanthinae</taxon>
        <taxon>Catharanthus</taxon>
    </lineage>
</organism>
<accession>A0ACC0AB10</accession>
<evidence type="ECO:0000313" key="1">
    <source>
        <dbReference type="EMBL" id="KAI5657771.1"/>
    </source>
</evidence>
<dbReference type="EMBL" id="CM044706">
    <property type="protein sequence ID" value="KAI5657771.1"/>
    <property type="molecule type" value="Genomic_DNA"/>
</dbReference>
<reference evidence="2" key="1">
    <citation type="journal article" date="2023" name="Nat. Plants">
        <title>Single-cell RNA sequencing provides a high-resolution roadmap for understanding the multicellular compartmentation of specialized metabolism.</title>
        <authorList>
            <person name="Sun S."/>
            <person name="Shen X."/>
            <person name="Li Y."/>
            <person name="Li Y."/>
            <person name="Wang S."/>
            <person name="Li R."/>
            <person name="Zhang H."/>
            <person name="Shen G."/>
            <person name="Guo B."/>
            <person name="Wei J."/>
            <person name="Xu J."/>
            <person name="St-Pierre B."/>
            <person name="Chen S."/>
            <person name="Sun C."/>
        </authorList>
    </citation>
    <scope>NUCLEOTIDE SEQUENCE [LARGE SCALE GENOMIC DNA]</scope>
</reference>
<protein>
    <submittedName>
        <fullName evidence="1">Uncharacterized protein</fullName>
    </submittedName>
</protein>
<keyword evidence="2" id="KW-1185">Reference proteome</keyword>
<sequence>MFLIVLQDDRLFTSITIRIVFCWNCHLLGQNGNEGSLADTCATGNYQFLTAADDARQVANYLWNNFLGGQSDSRPLLGWGRQF</sequence>
<gene>
    <name evidence="1" type="ORF">M9H77_26564</name>
</gene>
<dbReference type="Proteomes" id="UP001060085">
    <property type="component" value="Linkage Group LG06"/>
</dbReference>
<evidence type="ECO:0000313" key="2">
    <source>
        <dbReference type="Proteomes" id="UP001060085"/>
    </source>
</evidence>
<comment type="caution">
    <text evidence="1">The sequence shown here is derived from an EMBL/GenBank/DDBJ whole genome shotgun (WGS) entry which is preliminary data.</text>
</comment>
<proteinExistence type="predicted"/>
<name>A0ACC0AB10_CATRO</name>